<dbReference type="CDD" id="cd01672">
    <property type="entry name" value="TMPK"/>
    <property type="match status" value="1"/>
</dbReference>
<dbReference type="Pfam" id="PF02223">
    <property type="entry name" value="Thymidylate_kin"/>
    <property type="match status" value="1"/>
</dbReference>
<dbReference type="PANTHER" id="PTHR10344">
    <property type="entry name" value="THYMIDYLATE KINASE"/>
    <property type="match status" value="1"/>
</dbReference>
<dbReference type="PANTHER" id="PTHR10344:SF4">
    <property type="entry name" value="UMP-CMP KINASE 2, MITOCHONDRIAL"/>
    <property type="match status" value="1"/>
</dbReference>
<evidence type="ECO:0000256" key="4">
    <source>
        <dbReference type="ARBA" id="ARBA00022679"/>
    </source>
</evidence>
<evidence type="ECO:0000256" key="8">
    <source>
        <dbReference type="ARBA" id="ARBA00022840"/>
    </source>
</evidence>
<comment type="function">
    <text evidence="10">Phosphorylation of dTMP to form dTDP in both de novo and salvage pathways of dTTP synthesis.</text>
</comment>
<dbReference type="RefSeq" id="WP_253877786.1">
    <property type="nucleotide sequence ID" value="NZ_JBHUOG010000001.1"/>
</dbReference>
<dbReference type="Gene3D" id="3.40.50.300">
    <property type="entry name" value="P-loop containing nucleotide triphosphate hydrolases"/>
    <property type="match status" value="1"/>
</dbReference>
<accession>A0ABW5VT40</accession>
<dbReference type="InterPro" id="IPR039430">
    <property type="entry name" value="Thymidylate_kin-like_dom"/>
</dbReference>
<dbReference type="InterPro" id="IPR018094">
    <property type="entry name" value="Thymidylate_kinase"/>
</dbReference>
<organism evidence="12 13">
    <name type="scientific">Promicromonospora vindobonensis</name>
    <dbReference type="NCBI Taxonomy" id="195748"/>
    <lineage>
        <taxon>Bacteria</taxon>
        <taxon>Bacillati</taxon>
        <taxon>Actinomycetota</taxon>
        <taxon>Actinomycetes</taxon>
        <taxon>Micrococcales</taxon>
        <taxon>Promicromonosporaceae</taxon>
        <taxon>Promicromonospora</taxon>
    </lineage>
</organism>
<reference evidence="13" key="1">
    <citation type="journal article" date="2019" name="Int. J. Syst. Evol. Microbiol.">
        <title>The Global Catalogue of Microorganisms (GCM) 10K type strain sequencing project: providing services to taxonomists for standard genome sequencing and annotation.</title>
        <authorList>
            <consortium name="The Broad Institute Genomics Platform"/>
            <consortium name="The Broad Institute Genome Sequencing Center for Infectious Disease"/>
            <person name="Wu L."/>
            <person name="Ma J."/>
        </authorList>
    </citation>
    <scope>NUCLEOTIDE SEQUENCE [LARGE SCALE GENOMIC DNA]</scope>
    <source>
        <strain evidence="13">CCM 7044</strain>
    </source>
</reference>
<evidence type="ECO:0000313" key="12">
    <source>
        <dbReference type="EMBL" id="MFD2794461.1"/>
    </source>
</evidence>
<comment type="catalytic activity">
    <reaction evidence="9 10">
        <text>dTMP + ATP = dTDP + ADP</text>
        <dbReference type="Rhea" id="RHEA:13517"/>
        <dbReference type="ChEBI" id="CHEBI:30616"/>
        <dbReference type="ChEBI" id="CHEBI:58369"/>
        <dbReference type="ChEBI" id="CHEBI:63528"/>
        <dbReference type="ChEBI" id="CHEBI:456216"/>
        <dbReference type="EC" id="2.7.4.9"/>
    </reaction>
</comment>
<keyword evidence="4 10" id="KW-0808">Transferase</keyword>
<evidence type="ECO:0000256" key="5">
    <source>
        <dbReference type="ARBA" id="ARBA00022727"/>
    </source>
</evidence>
<evidence type="ECO:0000256" key="2">
    <source>
        <dbReference type="ARBA" id="ARBA00012980"/>
    </source>
</evidence>
<evidence type="ECO:0000259" key="11">
    <source>
        <dbReference type="Pfam" id="PF02223"/>
    </source>
</evidence>
<evidence type="ECO:0000256" key="7">
    <source>
        <dbReference type="ARBA" id="ARBA00022777"/>
    </source>
</evidence>
<name>A0ABW5VT40_9MICO</name>
<dbReference type="HAMAP" id="MF_00165">
    <property type="entry name" value="Thymidylate_kinase"/>
    <property type="match status" value="1"/>
</dbReference>
<comment type="caution">
    <text evidence="12">The sequence shown here is derived from an EMBL/GenBank/DDBJ whole genome shotgun (WGS) entry which is preliminary data.</text>
</comment>
<keyword evidence="6 10" id="KW-0547">Nucleotide-binding</keyword>
<dbReference type="SUPFAM" id="SSF52540">
    <property type="entry name" value="P-loop containing nucleoside triphosphate hydrolases"/>
    <property type="match status" value="1"/>
</dbReference>
<dbReference type="GO" id="GO:0004798">
    <property type="term" value="F:dTMP kinase activity"/>
    <property type="evidence" value="ECO:0007669"/>
    <property type="project" value="UniProtKB-EC"/>
</dbReference>
<dbReference type="EC" id="2.7.4.9" evidence="2 10"/>
<protein>
    <recommendedName>
        <fullName evidence="3 10">Thymidylate kinase</fullName>
        <ecNumber evidence="2 10">2.7.4.9</ecNumber>
    </recommendedName>
    <alternativeName>
        <fullName evidence="10">dTMP kinase</fullName>
    </alternativeName>
</protein>
<proteinExistence type="inferred from homology"/>
<comment type="similarity">
    <text evidence="1 10">Belongs to the thymidylate kinase family.</text>
</comment>
<dbReference type="EMBL" id="JBHUOG010000001">
    <property type="protein sequence ID" value="MFD2794461.1"/>
    <property type="molecule type" value="Genomic_DNA"/>
</dbReference>
<evidence type="ECO:0000256" key="6">
    <source>
        <dbReference type="ARBA" id="ARBA00022741"/>
    </source>
</evidence>
<evidence type="ECO:0000313" key="13">
    <source>
        <dbReference type="Proteomes" id="UP001597479"/>
    </source>
</evidence>
<sequence>MSTPMSAGLFVAVDGPSGVGKSTLTRALTIRLTDDGHTVHRTAEPSDGPIGSLARTMTNTADGATLACLYTADRHHHLAHEIEPRLTAGAIVITDRYIASGLVMQRLDRVDPAYLRALNQPVRPPDLLLALTADDEVIRRRLTRRGTHNRYQDQRASSQEEAAYHREAAQHIAGQGALVQTIETTHLTTDAVVALAHKYVRDALTARGGVAA</sequence>
<keyword evidence="5 10" id="KW-0545">Nucleotide biosynthesis</keyword>
<keyword evidence="13" id="KW-1185">Reference proteome</keyword>
<evidence type="ECO:0000256" key="3">
    <source>
        <dbReference type="ARBA" id="ARBA00017144"/>
    </source>
</evidence>
<gene>
    <name evidence="10 12" type="primary">tmk</name>
    <name evidence="12" type="ORF">ACFS27_12975</name>
</gene>
<keyword evidence="8 10" id="KW-0067">ATP-binding</keyword>
<keyword evidence="7 10" id="KW-0418">Kinase</keyword>
<dbReference type="NCBIfam" id="TIGR00041">
    <property type="entry name" value="DTMP_kinase"/>
    <property type="match status" value="1"/>
</dbReference>
<dbReference type="Proteomes" id="UP001597479">
    <property type="component" value="Unassembled WGS sequence"/>
</dbReference>
<comment type="caution">
    <text evidence="10">Lacks conserved residue(s) required for the propagation of feature annotation.</text>
</comment>
<evidence type="ECO:0000256" key="10">
    <source>
        <dbReference type="HAMAP-Rule" id="MF_00165"/>
    </source>
</evidence>
<evidence type="ECO:0000256" key="1">
    <source>
        <dbReference type="ARBA" id="ARBA00009776"/>
    </source>
</evidence>
<feature type="domain" description="Thymidylate kinase-like" evidence="11">
    <location>
        <begin position="13"/>
        <end position="171"/>
    </location>
</feature>
<dbReference type="InterPro" id="IPR027417">
    <property type="entry name" value="P-loop_NTPase"/>
</dbReference>
<evidence type="ECO:0000256" key="9">
    <source>
        <dbReference type="ARBA" id="ARBA00048743"/>
    </source>
</evidence>